<dbReference type="RefSeq" id="WP_253077426.1">
    <property type="nucleotide sequence ID" value="NZ_JAMXWN010000023.1"/>
</dbReference>
<comment type="subcellular location">
    <subcellularLocation>
        <location evidence="1">Cell membrane</location>
        <topology evidence="1">Multi-pass membrane protein</topology>
    </subcellularLocation>
</comment>
<evidence type="ECO:0000259" key="7">
    <source>
        <dbReference type="Pfam" id="PF12698"/>
    </source>
</evidence>
<keyword evidence="2" id="KW-1003">Cell membrane</keyword>
<feature type="transmembrane region" description="Helical" evidence="6">
    <location>
        <begin position="235"/>
        <end position="256"/>
    </location>
</feature>
<dbReference type="Gene3D" id="3.40.1710.10">
    <property type="entry name" value="abc type-2 transporter like domain"/>
    <property type="match status" value="1"/>
</dbReference>
<dbReference type="PANTHER" id="PTHR30294">
    <property type="entry name" value="MEMBRANE COMPONENT OF ABC TRANSPORTER YHHJ-RELATED"/>
    <property type="match status" value="1"/>
</dbReference>
<gene>
    <name evidence="8" type="ORF">ACFP7A_13625</name>
</gene>
<evidence type="ECO:0000256" key="1">
    <source>
        <dbReference type="ARBA" id="ARBA00004651"/>
    </source>
</evidence>
<evidence type="ECO:0000313" key="8">
    <source>
        <dbReference type="EMBL" id="MFC6387630.1"/>
    </source>
</evidence>
<sequence length="388" mass="43928">MPVFNLCLKIIRKNWISISIYLAIFLVISVLLSTNSAPKETHNFSQEKAKLVFISKDHTPLTEGFRKELAKSATFVKIPDNTEKLQDALFFRQATYILRIPKGFTENVLNGGSMQLEKTIVPNSAENAYVDLSVNQYWRLAKLYAKHEPQLSEKQLADKLSANFSHNTPIEMKAQIRAKTDQGFSMYYFNFLAYTLSAVLILGISTVMIVFNKNDLRRRNFCSPVHASSINSQMILANLLFAAISWVILVGFCFIFDSKNIMTPNMIYFLLNSAVFTLCISCISYLIGNLLGNLRNMSAVCNVVTLGPCFISGVFVPQQFLGETILKIARFTPTYWYVQANDEISQLTRFTWTDLSPVFYNIAVLIGFSLAFLALSLVVGKRKRLTDR</sequence>
<dbReference type="Proteomes" id="UP001596267">
    <property type="component" value="Unassembled WGS sequence"/>
</dbReference>
<keyword evidence="9" id="KW-1185">Reference proteome</keyword>
<dbReference type="Pfam" id="PF12698">
    <property type="entry name" value="ABC2_membrane_3"/>
    <property type="match status" value="1"/>
</dbReference>
<comment type="caution">
    <text evidence="8">The sequence shown here is derived from an EMBL/GenBank/DDBJ whole genome shotgun (WGS) entry which is preliminary data.</text>
</comment>
<reference evidence="9" key="1">
    <citation type="journal article" date="2019" name="Int. J. Syst. Evol. Microbiol.">
        <title>The Global Catalogue of Microorganisms (GCM) 10K type strain sequencing project: providing services to taxonomists for standard genome sequencing and annotation.</title>
        <authorList>
            <consortium name="The Broad Institute Genomics Platform"/>
            <consortium name="The Broad Institute Genome Sequencing Center for Infectious Disease"/>
            <person name="Wu L."/>
            <person name="Ma J."/>
        </authorList>
    </citation>
    <scope>NUCLEOTIDE SEQUENCE [LARGE SCALE GENOMIC DNA]</scope>
    <source>
        <strain evidence="9">CCUG 42001</strain>
    </source>
</reference>
<evidence type="ECO:0000256" key="2">
    <source>
        <dbReference type="ARBA" id="ARBA00022475"/>
    </source>
</evidence>
<keyword evidence="3 6" id="KW-0812">Transmembrane</keyword>
<feature type="transmembrane region" description="Helical" evidence="6">
    <location>
        <begin position="268"/>
        <end position="287"/>
    </location>
</feature>
<keyword evidence="5 6" id="KW-0472">Membrane</keyword>
<name>A0ABW1WHT2_9BACL</name>
<feature type="domain" description="ABC-2 type transporter transmembrane" evidence="7">
    <location>
        <begin position="16"/>
        <end position="377"/>
    </location>
</feature>
<feature type="transmembrane region" description="Helical" evidence="6">
    <location>
        <begin position="15"/>
        <end position="34"/>
    </location>
</feature>
<organism evidence="8 9">
    <name type="scientific">Sporolactobacillus kofuensis</name>
    <dbReference type="NCBI Taxonomy" id="269672"/>
    <lineage>
        <taxon>Bacteria</taxon>
        <taxon>Bacillati</taxon>
        <taxon>Bacillota</taxon>
        <taxon>Bacilli</taxon>
        <taxon>Bacillales</taxon>
        <taxon>Sporolactobacillaceae</taxon>
        <taxon>Sporolactobacillus</taxon>
    </lineage>
</organism>
<dbReference type="InterPro" id="IPR013525">
    <property type="entry name" value="ABC2_TM"/>
</dbReference>
<evidence type="ECO:0000256" key="5">
    <source>
        <dbReference type="ARBA" id="ARBA00023136"/>
    </source>
</evidence>
<evidence type="ECO:0000256" key="6">
    <source>
        <dbReference type="SAM" id="Phobius"/>
    </source>
</evidence>
<dbReference type="EMBL" id="JBHSTQ010000020">
    <property type="protein sequence ID" value="MFC6387630.1"/>
    <property type="molecule type" value="Genomic_DNA"/>
</dbReference>
<accession>A0ABW1WHT2</accession>
<feature type="transmembrane region" description="Helical" evidence="6">
    <location>
        <begin position="358"/>
        <end position="379"/>
    </location>
</feature>
<protein>
    <submittedName>
        <fullName evidence="8">ABC transporter permease</fullName>
    </submittedName>
</protein>
<dbReference type="PANTHER" id="PTHR30294:SF29">
    <property type="entry name" value="MULTIDRUG ABC TRANSPORTER PERMEASE YBHS-RELATED"/>
    <property type="match status" value="1"/>
</dbReference>
<evidence type="ECO:0000256" key="4">
    <source>
        <dbReference type="ARBA" id="ARBA00022989"/>
    </source>
</evidence>
<evidence type="ECO:0000256" key="3">
    <source>
        <dbReference type="ARBA" id="ARBA00022692"/>
    </source>
</evidence>
<keyword evidence="4 6" id="KW-1133">Transmembrane helix</keyword>
<proteinExistence type="predicted"/>
<evidence type="ECO:0000313" key="9">
    <source>
        <dbReference type="Proteomes" id="UP001596267"/>
    </source>
</evidence>
<feature type="transmembrane region" description="Helical" evidence="6">
    <location>
        <begin position="187"/>
        <end position="211"/>
    </location>
</feature>
<dbReference type="InterPro" id="IPR051449">
    <property type="entry name" value="ABC-2_transporter_component"/>
</dbReference>